<dbReference type="CDD" id="cd05297">
    <property type="entry name" value="GH4_alpha_glucosidase_galactosidase"/>
    <property type="match status" value="1"/>
</dbReference>
<comment type="similarity">
    <text evidence="2 9">Belongs to the glycosyl hydrolase 4 family.</text>
</comment>
<dbReference type="InterPro" id="IPR053715">
    <property type="entry name" value="GH4_Enzyme_sf"/>
</dbReference>
<dbReference type="Proteomes" id="UP001203338">
    <property type="component" value="Unassembled WGS sequence"/>
</dbReference>
<dbReference type="Pfam" id="PF02056">
    <property type="entry name" value="Glyco_hydro_4"/>
    <property type="match status" value="1"/>
</dbReference>
<proteinExistence type="inferred from homology"/>
<keyword evidence="5 9" id="KW-0520">NAD</keyword>
<keyword evidence="8 9" id="KW-0326">Glycosidase</keyword>
<evidence type="ECO:0000256" key="6">
    <source>
        <dbReference type="ARBA" id="ARBA00023211"/>
    </source>
</evidence>
<evidence type="ECO:0000313" key="11">
    <source>
        <dbReference type="EMBL" id="MCL6270504.1"/>
    </source>
</evidence>
<dbReference type="SUPFAM" id="SSF56327">
    <property type="entry name" value="LDH C-terminal domain-like"/>
    <property type="match status" value="1"/>
</dbReference>
<evidence type="ECO:0000256" key="1">
    <source>
        <dbReference type="ARBA" id="ARBA00001936"/>
    </source>
</evidence>
<dbReference type="InterPro" id="IPR022616">
    <property type="entry name" value="Glyco_hydro_4_C"/>
</dbReference>
<dbReference type="PANTHER" id="PTHR32092:SF6">
    <property type="entry name" value="ALPHA-GALACTOSIDASE"/>
    <property type="match status" value="1"/>
</dbReference>
<protein>
    <submittedName>
        <fullName evidence="11">Alpha-glucosidase/alpha-galactosidase</fullName>
    </submittedName>
</protein>
<dbReference type="InterPro" id="IPR015955">
    <property type="entry name" value="Lactate_DH/Glyco_Ohase_4_C"/>
</dbReference>
<evidence type="ECO:0000259" key="10">
    <source>
        <dbReference type="Pfam" id="PF11975"/>
    </source>
</evidence>
<dbReference type="InterPro" id="IPR001088">
    <property type="entry name" value="Glyco_hydro_4"/>
</dbReference>
<gene>
    <name evidence="11" type="ORF">M3P05_11280</name>
</gene>
<comment type="caution">
    <text evidence="11">The sequence shown here is derived from an EMBL/GenBank/DDBJ whole genome shotgun (WGS) entry which is preliminary data.</text>
</comment>
<dbReference type="RefSeq" id="WP_249699733.1">
    <property type="nucleotide sequence ID" value="NZ_JAMFLX010000014.1"/>
</dbReference>
<keyword evidence="12" id="KW-1185">Reference proteome</keyword>
<comment type="cofactor">
    <cofactor evidence="1">
        <name>Mn(2+)</name>
        <dbReference type="ChEBI" id="CHEBI:29035"/>
    </cofactor>
</comment>
<evidence type="ECO:0000256" key="5">
    <source>
        <dbReference type="ARBA" id="ARBA00023027"/>
    </source>
</evidence>
<evidence type="ECO:0000256" key="2">
    <source>
        <dbReference type="ARBA" id="ARBA00010141"/>
    </source>
</evidence>
<dbReference type="Pfam" id="PF11975">
    <property type="entry name" value="Glyco_hydro_4C"/>
    <property type="match status" value="1"/>
</dbReference>
<evidence type="ECO:0000313" key="12">
    <source>
        <dbReference type="Proteomes" id="UP001203338"/>
    </source>
</evidence>
<keyword evidence="4 9" id="KW-0378">Hydrolase</keyword>
<organism evidence="11 12">
    <name type="scientific">Parendozoicomonas callyspongiae</name>
    <dbReference type="NCBI Taxonomy" id="2942213"/>
    <lineage>
        <taxon>Bacteria</taxon>
        <taxon>Pseudomonadati</taxon>
        <taxon>Pseudomonadota</taxon>
        <taxon>Gammaproteobacteria</taxon>
        <taxon>Oceanospirillales</taxon>
        <taxon>Endozoicomonadaceae</taxon>
        <taxon>Parendozoicomonas</taxon>
    </lineage>
</organism>
<keyword evidence="3" id="KW-0479">Metal-binding</keyword>
<dbReference type="SUPFAM" id="SSF51735">
    <property type="entry name" value="NAD(P)-binding Rossmann-fold domains"/>
    <property type="match status" value="1"/>
</dbReference>
<dbReference type="EMBL" id="JAMFLX010000014">
    <property type="protein sequence ID" value="MCL6270504.1"/>
    <property type="molecule type" value="Genomic_DNA"/>
</dbReference>
<evidence type="ECO:0000256" key="7">
    <source>
        <dbReference type="ARBA" id="ARBA00023277"/>
    </source>
</evidence>
<evidence type="ECO:0000256" key="3">
    <source>
        <dbReference type="ARBA" id="ARBA00022723"/>
    </source>
</evidence>
<feature type="domain" description="Glycosyl hydrolase family 4 C-terminal" evidence="10">
    <location>
        <begin position="196"/>
        <end position="410"/>
    </location>
</feature>
<keyword evidence="6" id="KW-0464">Manganese</keyword>
<dbReference type="InterPro" id="IPR036291">
    <property type="entry name" value="NAD(P)-bd_dom_sf"/>
</dbReference>
<sequence>MGFKVAIIGAGSTVFMRNIVRDILHKPALQNAEIALQDIDSKRLAESHLVAAKLVDAMGVEATVVSTENRRAALEGADVVMTSFQIGGYKPCTVTDFDIPKKYGLQQTIADTLGIGGIMRGLRTVPVMLDIANDIRELCPNALLMNYVNPMAIISGAMHRLAPDINYVGLCHSVQGTAEHLAEDLGEEIKDIVYTCGGINHMAFYKTFEKVHADGHREDLYPRLKSLFAEGKAPKDNLVRYKIMEQFGYFVTESSEHFAEYSPWFIKEGRQDLIEQYNIPIDEYIRRCEVQISEWDEELKKLHDGGSMNLKESHEYAATIVNSLATGEPSVIYGNVANHGLIDNLPQDISVEVACMIDRNGVQPIAFGSLEPQLAALIQTNVNVQQLTVEALATENVEHIYHAAFMDPHTAAELDLDQIRNMVDDLRRAHGDWLPEFARLK</sequence>
<accession>A0ABT0PGK7</accession>
<name>A0ABT0PGK7_9GAMM</name>
<dbReference type="PRINTS" id="PR00732">
    <property type="entry name" value="GLHYDRLASE4"/>
</dbReference>
<comment type="cofactor">
    <cofactor evidence="9">
        <name>NAD(+)</name>
        <dbReference type="ChEBI" id="CHEBI:57540"/>
    </cofactor>
    <text evidence="9">Binds 1 NAD(+) per subunit.</text>
</comment>
<evidence type="ECO:0000256" key="9">
    <source>
        <dbReference type="RuleBase" id="RU361152"/>
    </source>
</evidence>
<reference evidence="11 12" key="1">
    <citation type="submission" date="2022-05" db="EMBL/GenBank/DDBJ databases">
        <authorList>
            <person name="Park J.-S."/>
        </authorList>
    </citation>
    <scope>NUCLEOTIDE SEQUENCE [LARGE SCALE GENOMIC DNA]</scope>
    <source>
        <strain evidence="11 12">2012CJ34-2</strain>
    </source>
</reference>
<evidence type="ECO:0000256" key="8">
    <source>
        <dbReference type="ARBA" id="ARBA00023295"/>
    </source>
</evidence>
<keyword evidence="7" id="KW-0119">Carbohydrate metabolism</keyword>
<dbReference type="PANTHER" id="PTHR32092">
    <property type="entry name" value="6-PHOSPHO-BETA-GLUCOSIDASE-RELATED"/>
    <property type="match status" value="1"/>
</dbReference>
<evidence type="ECO:0000256" key="4">
    <source>
        <dbReference type="ARBA" id="ARBA00022801"/>
    </source>
</evidence>
<dbReference type="NCBIfam" id="NF011657">
    <property type="entry name" value="PRK15076.1"/>
    <property type="match status" value="1"/>
</dbReference>
<dbReference type="Gene3D" id="3.90.1820.10">
    <property type="entry name" value="AglA-like glucosidase"/>
    <property type="match status" value="1"/>
</dbReference>